<dbReference type="InterPro" id="IPR011009">
    <property type="entry name" value="Kinase-like_dom_sf"/>
</dbReference>
<dbReference type="Gene3D" id="1.25.40.10">
    <property type="entry name" value="Tetratricopeptide repeat domain"/>
    <property type="match status" value="3"/>
</dbReference>
<feature type="binding site" evidence="2">
    <location>
        <position position="66"/>
    </location>
    <ligand>
        <name>ATP</name>
        <dbReference type="ChEBI" id="CHEBI:30616"/>
    </ligand>
</feature>
<sequence length="940" mass="106199">MYNNTEFNTTGNSNEWITWIEDAIAKKYFKYYEFNHFSNIQEVGSGTFGSVYRANWKNSNKYFALKSFSHPNNFTAKIYLLKLILQSEVDFYDNIIRFYGVTTSDQEIRINSPKKYLLVMEYADGGTLRNYLKVHPNLTWNERLNLALQLAHAISCLHDEGIVHRDLHSNNVLVCQNTIKLADFGLSKRFEESSNLQSKIFRIIPYVDPKIFAKRRNSNSNQVEAYSLNKESDIYSIGILLWEISSGQPPFCNKQYDISLAMEILQGLREEPIPNTPEEYIKVYTDCWNVEPDNRPTINQVIIKLNSIISKLSHNSNNVLSGTSTGEVPNNITKNSLNGISSQFIKSFGKMSTNEVILTVPPISSENNFSTIADKIIREITYKCYEDGQEFQKILNYLNRQIIMPQEIYNWLLDQHDSKYINLLGSFYQLGIGTNKNKKKAFEAFQRAANMGDNMAQRNLGCCYRYGFGTNKDYNKSFEIFKKLAEEEFLEGIVNFGGCYFEGIGTNIDRKKSFELFQKAANLGSNSAKTALGVCYQLGFGTNKDYNKAIEFFKKLADEEYSEGINSLGVCYLNGIGTSIDKKKAFELFQKAANLGSYGSKCLLGTCYQSGNGVEMDHNKAFEFYKESAEGECPIGINALGGCYLIGIGTSIDKKKAFELFQKAANLGNYESKCLLGLCYQSGHGVEEDHNKAFEFYKESAEGEWPDGIKRLGSCYLNGIGTSIDKKKAFELFQRAANLGNYESKYLLGLCYQSGHGVEKDHNKAFEFYKESAEGEWPAGINHLGSCYLIGIGTNIDKKKAFELFQRAANLGSYESKCLLGLCYQYGQGVEMDHNKAFEFYKESAEGDPDGLSRLGNCYLSGIGTSIDKKKAFDLFQRAANLGNSEAQYNLACMYEIGDGVMKDTEQASYWYKKSAEQGNERAQNKLESLNLNSSRCSQS</sequence>
<dbReference type="Pfam" id="PF07714">
    <property type="entry name" value="PK_Tyr_Ser-Thr"/>
    <property type="match status" value="1"/>
</dbReference>
<dbReference type="PANTHER" id="PTHR11102">
    <property type="entry name" value="SEL-1-LIKE PROTEIN"/>
    <property type="match status" value="1"/>
</dbReference>
<dbReference type="SUPFAM" id="SSF56112">
    <property type="entry name" value="Protein kinase-like (PK-like)"/>
    <property type="match status" value="1"/>
</dbReference>
<dbReference type="EMBL" id="BEXD01000552">
    <property type="protein sequence ID" value="GBB88382.1"/>
    <property type="molecule type" value="Genomic_DNA"/>
</dbReference>
<evidence type="ECO:0000313" key="5">
    <source>
        <dbReference type="EMBL" id="GES93936.1"/>
    </source>
</evidence>
<protein>
    <submittedName>
        <fullName evidence="5">Kinase-like domain-containing protein</fullName>
    </submittedName>
</protein>
<dbReference type="PRINTS" id="PR00109">
    <property type="entry name" value="TYRKINASE"/>
</dbReference>
<gene>
    <name evidence="5" type="ORF">RCL2_002067800</name>
    <name evidence="4" type="ORF">RclHR1_14950002</name>
</gene>
<feature type="domain" description="Protein kinase" evidence="3">
    <location>
        <begin position="37"/>
        <end position="309"/>
    </location>
</feature>
<dbReference type="EMBL" id="BLAL01000229">
    <property type="protein sequence ID" value="GES93936.1"/>
    <property type="molecule type" value="Genomic_DNA"/>
</dbReference>
<dbReference type="PROSITE" id="PS00107">
    <property type="entry name" value="PROTEIN_KINASE_ATP"/>
    <property type="match status" value="1"/>
</dbReference>
<keyword evidence="2" id="KW-0067">ATP-binding</keyword>
<dbReference type="InterPro" id="IPR011990">
    <property type="entry name" value="TPR-like_helical_dom_sf"/>
</dbReference>
<dbReference type="AlphaFoldDB" id="A0A2Z6QI88"/>
<dbReference type="PANTHER" id="PTHR11102:SF160">
    <property type="entry name" value="ERAD-ASSOCIATED E3 UBIQUITIN-PROTEIN LIGASE COMPONENT HRD3"/>
    <property type="match status" value="1"/>
</dbReference>
<dbReference type="Pfam" id="PF08238">
    <property type="entry name" value="Sel1"/>
    <property type="match status" value="14"/>
</dbReference>
<dbReference type="GO" id="GO:0004672">
    <property type="term" value="F:protein kinase activity"/>
    <property type="evidence" value="ECO:0007669"/>
    <property type="project" value="InterPro"/>
</dbReference>
<reference evidence="4 6" key="1">
    <citation type="submission" date="2017-11" db="EMBL/GenBank/DDBJ databases">
        <title>The genome of Rhizophagus clarus HR1 reveals common genetic basis of auxotrophy among arbuscular mycorrhizal fungi.</title>
        <authorList>
            <person name="Kobayashi Y."/>
        </authorList>
    </citation>
    <scope>NUCLEOTIDE SEQUENCE [LARGE SCALE GENOMIC DNA]</scope>
    <source>
        <strain evidence="4 6">HR1</strain>
    </source>
</reference>
<dbReference type="InterPro" id="IPR006597">
    <property type="entry name" value="Sel1-like"/>
</dbReference>
<name>A0A2Z6QI88_9GLOM</name>
<evidence type="ECO:0000256" key="2">
    <source>
        <dbReference type="PROSITE-ProRule" id="PRU10141"/>
    </source>
</evidence>
<dbReference type="InterPro" id="IPR017441">
    <property type="entry name" value="Protein_kinase_ATP_BS"/>
</dbReference>
<dbReference type="GO" id="GO:0005524">
    <property type="term" value="F:ATP binding"/>
    <property type="evidence" value="ECO:0007669"/>
    <property type="project" value="UniProtKB-UniRule"/>
</dbReference>
<proteinExistence type="inferred from homology"/>
<dbReference type="Proteomes" id="UP000615446">
    <property type="component" value="Unassembled WGS sequence"/>
</dbReference>
<dbReference type="Gene3D" id="1.10.510.10">
    <property type="entry name" value="Transferase(Phosphotransferase) domain 1"/>
    <property type="match status" value="1"/>
</dbReference>
<dbReference type="InterPro" id="IPR000719">
    <property type="entry name" value="Prot_kinase_dom"/>
</dbReference>
<evidence type="ECO:0000256" key="1">
    <source>
        <dbReference type="ARBA" id="ARBA00038101"/>
    </source>
</evidence>
<keyword evidence="6" id="KW-1185">Reference proteome</keyword>
<dbReference type="SMART" id="SM00671">
    <property type="entry name" value="SEL1"/>
    <property type="match status" value="14"/>
</dbReference>
<keyword evidence="5" id="KW-0808">Transferase</keyword>
<comment type="caution">
    <text evidence="4">The sequence shown here is derived from an EMBL/GenBank/DDBJ whole genome shotgun (WGS) entry which is preliminary data.</text>
</comment>
<keyword evidence="5" id="KW-0418">Kinase</keyword>
<evidence type="ECO:0000259" key="3">
    <source>
        <dbReference type="PROSITE" id="PS50011"/>
    </source>
</evidence>
<dbReference type="PROSITE" id="PS50011">
    <property type="entry name" value="PROTEIN_KINASE_DOM"/>
    <property type="match status" value="1"/>
</dbReference>
<dbReference type="Proteomes" id="UP000247702">
    <property type="component" value="Unassembled WGS sequence"/>
</dbReference>
<evidence type="ECO:0000313" key="4">
    <source>
        <dbReference type="EMBL" id="GBB88382.1"/>
    </source>
</evidence>
<dbReference type="InterPro" id="IPR001245">
    <property type="entry name" value="Ser-Thr/Tyr_kinase_cat_dom"/>
</dbReference>
<dbReference type="InterPro" id="IPR050767">
    <property type="entry name" value="Sel1_AlgK"/>
</dbReference>
<organism evidence="4 6">
    <name type="scientific">Rhizophagus clarus</name>
    <dbReference type="NCBI Taxonomy" id="94130"/>
    <lineage>
        <taxon>Eukaryota</taxon>
        <taxon>Fungi</taxon>
        <taxon>Fungi incertae sedis</taxon>
        <taxon>Mucoromycota</taxon>
        <taxon>Glomeromycotina</taxon>
        <taxon>Glomeromycetes</taxon>
        <taxon>Glomerales</taxon>
        <taxon>Glomeraceae</taxon>
        <taxon>Rhizophagus</taxon>
    </lineage>
</organism>
<evidence type="ECO:0000313" key="6">
    <source>
        <dbReference type="Proteomes" id="UP000247702"/>
    </source>
</evidence>
<accession>A0A2Z6QI88</accession>
<comment type="similarity">
    <text evidence="1">Belongs to the sel-1 family.</text>
</comment>
<keyword evidence="2" id="KW-0547">Nucleotide-binding</keyword>
<dbReference type="SUPFAM" id="SSF81901">
    <property type="entry name" value="HCP-like"/>
    <property type="match status" value="4"/>
</dbReference>
<reference evidence="5" key="2">
    <citation type="submission" date="2019-10" db="EMBL/GenBank/DDBJ databases">
        <title>Conservation and host-specific expression of non-tandemly repeated heterogenous ribosome RNA gene in arbuscular mycorrhizal fungi.</title>
        <authorList>
            <person name="Maeda T."/>
            <person name="Kobayashi Y."/>
            <person name="Nakagawa T."/>
            <person name="Ezawa T."/>
            <person name="Yamaguchi K."/>
            <person name="Bino T."/>
            <person name="Nishimoto Y."/>
            <person name="Shigenobu S."/>
            <person name="Kawaguchi M."/>
        </authorList>
    </citation>
    <scope>NUCLEOTIDE SEQUENCE</scope>
    <source>
        <strain evidence="5">HR1</strain>
    </source>
</reference>
<dbReference type="OrthoDB" id="272077at2759"/>